<dbReference type="PANTHER" id="PTHR40765:SF2">
    <property type="entry name" value="ESX-2 SECRETION SYSTEM ATPASE ECCB2"/>
    <property type="match status" value="1"/>
</dbReference>
<comment type="caution">
    <text evidence="2">The sequence shown here is derived from an EMBL/GenBank/DDBJ whole genome shotgun (WGS) entry which is preliminary data.</text>
</comment>
<evidence type="ECO:0000313" key="3">
    <source>
        <dbReference type="Proteomes" id="UP001500751"/>
    </source>
</evidence>
<evidence type="ECO:0000313" key="2">
    <source>
        <dbReference type="EMBL" id="GAA2051533.1"/>
    </source>
</evidence>
<dbReference type="InterPro" id="IPR044857">
    <property type="entry name" value="T7SS_EccB_R1"/>
</dbReference>
<evidence type="ECO:0000256" key="1">
    <source>
        <dbReference type="SAM" id="Phobius"/>
    </source>
</evidence>
<keyword evidence="3" id="KW-1185">Reference proteome</keyword>
<gene>
    <name evidence="2" type="primary">eccB_4</name>
    <name evidence="2" type="ORF">GCM10009839_68190</name>
</gene>
<sequence>MATRKEQLTATEFSRRRILGAVLRPRAGEVGEGVPRPFRAYFVAGIVVVFALGTAAVVGYMNPKPKDAWKKGLIADGSGTEYVMLDGRLHPLLNGTSARLLFGSTTKPVRPGDAQLAPYLRELGPAVGLAKVPESLPSAADLDLKDFSACVTPEGKTVVEVGFPAASGPGLLAGPDALLVQDDAGQQWVVEDGLKYRIGDRAVVAAAFATNGVHPRRVPAAWLSGLSAGDVLGIPTISGPYGGPDPRPAPAGFDKIGMFGKTFGPGGSVADYFLVTGDGVAAVTPTMYELYQRDPRLTQYKFTEAVLPAGKVTADMMVGTAASQTLAWPVAPPRFSAEWQDAGTSGAAVVCATFAGTFDQQGRAHMEVAVRGALPAGAAGGGAAAGAASGGGSADLPSAVVRAGHGVIVRESGSDPATAPEYLLADTGLRYELVDAAPLRLGYDGIASCEVPAQWLRLVPLGTALDPSRAATPVGS</sequence>
<keyword evidence="1" id="KW-0812">Transmembrane</keyword>
<feature type="transmembrane region" description="Helical" evidence="1">
    <location>
        <begin position="40"/>
        <end position="61"/>
    </location>
</feature>
<proteinExistence type="predicted"/>
<name>A0ABP5GMU3_9ACTN</name>
<dbReference type="Gene3D" id="3.30.2390.20">
    <property type="entry name" value="Type VII secretion system EccB, repeat 1 domain"/>
    <property type="match status" value="1"/>
</dbReference>
<dbReference type="Pfam" id="PF05108">
    <property type="entry name" value="T7SS_ESX1_EccB"/>
    <property type="match status" value="1"/>
</dbReference>
<dbReference type="EMBL" id="BAAAQN010000051">
    <property type="protein sequence ID" value="GAA2051533.1"/>
    <property type="molecule type" value="Genomic_DNA"/>
</dbReference>
<accession>A0ABP5GMU3</accession>
<reference evidence="3" key="1">
    <citation type="journal article" date="2019" name="Int. J. Syst. Evol. Microbiol.">
        <title>The Global Catalogue of Microorganisms (GCM) 10K type strain sequencing project: providing services to taxonomists for standard genome sequencing and annotation.</title>
        <authorList>
            <consortium name="The Broad Institute Genomics Platform"/>
            <consortium name="The Broad Institute Genome Sequencing Center for Infectious Disease"/>
            <person name="Wu L."/>
            <person name="Ma J."/>
        </authorList>
    </citation>
    <scope>NUCLEOTIDE SEQUENCE [LARGE SCALE GENOMIC DNA]</scope>
    <source>
        <strain evidence="3">JCM 16014</strain>
    </source>
</reference>
<dbReference type="RefSeq" id="WP_344669813.1">
    <property type="nucleotide sequence ID" value="NZ_BAAAQN010000051.1"/>
</dbReference>
<dbReference type="Proteomes" id="UP001500751">
    <property type="component" value="Unassembled WGS sequence"/>
</dbReference>
<dbReference type="InterPro" id="IPR007795">
    <property type="entry name" value="T7SS_EccB"/>
</dbReference>
<dbReference type="PANTHER" id="PTHR40765">
    <property type="entry name" value="ESX-2 SECRETION SYSTEM ATPASE ECCB2"/>
    <property type="match status" value="1"/>
</dbReference>
<protein>
    <submittedName>
        <fullName evidence="2">Type VII secretion protein EccB</fullName>
    </submittedName>
</protein>
<keyword evidence="1" id="KW-0472">Membrane</keyword>
<dbReference type="NCBIfam" id="TIGR03919">
    <property type="entry name" value="T7SS_EccB"/>
    <property type="match status" value="1"/>
</dbReference>
<keyword evidence="1" id="KW-1133">Transmembrane helix</keyword>
<organism evidence="2 3">
    <name type="scientific">Catenulispora yoronensis</name>
    <dbReference type="NCBI Taxonomy" id="450799"/>
    <lineage>
        <taxon>Bacteria</taxon>
        <taxon>Bacillati</taxon>
        <taxon>Actinomycetota</taxon>
        <taxon>Actinomycetes</taxon>
        <taxon>Catenulisporales</taxon>
        <taxon>Catenulisporaceae</taxon>
        <taxon>Catenulispora</taxon>
    </lineage>
</organism>